<name>F4PX64_CACFS</name>
<feature type="region of interest" description="Disordered" evidence="1">
    <location>
        <begin position="2090"/>
        <end position="2171"/>
    </location>
</feature>
<dbReference type="PANTHER" id="PTHR13595">
    <property type="entry name" value="ARL6IP4 PROTEIN"/>
    <property type="match status" value="1"/>
</dbReference>
<evidence type="ECO:0000313" key="3">
    <source>
        <dbReference type="Proteomes" id="UP000007797"/>
    </source>
</evidence>
<dbReference type="PANTHER" id="PTHR13595:SF4">
    <property type="entry name" value="CHROMOSOME UNDETERMINED SCAFFOLD_77, WHOLE GENOME SHOTGUN SEQUENCE"/>
    <property type="match status" value="1"/>
</dbReference>
<sequence>MTPPNIQFIYESLYCLLGVCGLQSNDNSKVNVQLVRFIVDTFPLRLTVNYLHEAIRCDDHPDYPILKLLIDQSNYKEEYGRAGDLVQLASRYGRFETYPEHGIEDAIFKHACLNSDVEMVDYLCRRSTITLTTTTTTTTKHYDDDTIPWSLMSYHAVSNGCLSIVKYIHLNSGIHQHAKSWSLLAYREAEFNKHTDYTRMSNNFKFEELYSLASDVDEKEKLLVALIAGSPDYYFFNLLHLLNIDPQLADAGNRTKFTKLKKEWADDIIAYDSTLFERIDTRYNLLAYHDGVAGSDGQKSFDALKSKLNLSFYYPSFTSVSSSNQDDSSAPSSSSVPSVLEDSTLDTDAIIKKALSDRQYDISAFKSRALPYLVNKGFTLNANQIKSLIQTVEYPLVEKPVDLLIQSQTNFSSGARLYNMLTIGQMQELADKKPTTIDTRFIQVYLEKLLPSADHTNWEAEHDVAEHYYSSAYNFVKTLPSSFNSYKMVVLYHYLSHQIQYNVYDKDKFNDYIQLPRDLHGNHYVTPQSKSEPTSIIRFNEYLSIKFTQVSQSDDEHLIKKILKKLFEKETNYDKFTSYFTQTFLKSIFSEVKLLSNSGDMDKWYQMVDDHAKVQALKDRVDIDFSVGNPTYYNPDDDVVIECAVKNVQHLLVKVFEISTLNYYREEKKLIDSKINLDGLVANWEESHTYTEPSIQSVVRHFAFPQLKGKRGVFVIELIGGGKSSRALVRKGELNYTVGINQVGQVIKVLDEDNVKLLKSSVYLDGNRFTSDEHGDVIIPFTTSPKDKPIVLVAGDDGFASYKLSFSHASEDYLLVGTVFMDNSTLLQGEKAPIVVRARLYLGNTQIPLANLEDIVLSITTTDNSEHAITTNKEIKSFTLSDSQDSVYLFNTPDNIASIDVTLRAKIKVLSKNNITQDLSFNQSLPINSINQSGQISNCYLRLTAKGYTFHVLGKGGEPLTNKQITFNFKHWMLNDTITTNLSTDNNGIIHLGNLSNILSFEIYDDHHYTFLIENNHYNYPLIINAQSDQLVTIPYHGREQTLSKSFFGLFEVLPNNSFSSDYFKSIQFDKTNNEISFKLPPGQFKFVINTDISVVITINVCNGNVREGFIIGDSRALSYHHNLVNGLNINAKIDKQNLIIKLKNPTNNCRVHLLSSYFYGIQLDKLAIGNTPTMTQGFSKDKTEYFSGRELGDEIAYILNRKHAKNLLPGNSLKKPSNLLQPWSVGKTTTKDEVLSSGSDYGASEMSRRARNMAAPITRAQTYSSDYSSYFEFLKNPSTLLLNLVPNKDDGTVVVPLSQLSESGPYVQIAAVDIDSVVSTHVLLEEPKTLPFKDTRLVRSLEPSKHFTEKKLITDVQPGQAFTIQNADSSVYKIYDTIDKVLSLSKTIAPLDTLNDFGFVGDWHKLSIEQKREKFSKYYCHELALFIFKKDKEFFDTVVLPFVQCKMYKTFIDYYLVRDTEQLTNYATSSAKLKSLNTVEKILLVEVLPQYASVVDTLISEEVSHRPLSAIRYDKLFKSALSLDMDDPKPSGDGGAPDEDGVELEMDEKMAEDECEMDFNTNASQDYACESVAMPTMSAGGGGPGGMQLLGRAAPMMSMAMAAPAPMMMAFGAAPPPPPASASQSYGIDMMSKKKSMARKERDAPAQFYQPIEKTEEYAETNYYQQQYTSSELIRPNEFWRDYIKFVIANEQSKNLQFVSRYIGLLAGSFTSVLFGLAVLDLPFSSKDKEPRNVNGRVAHTPTSPIIVFHEELVEAALEVDHNVLVSQHFFDPDNRYSYESGEGNEIYVSDEFIVNKVYGALVVLANFSSKQRKIDVLLQIPKGAVPVGPYPFYTRGKSIEISPYSTSRNEFYFYFPEIGSYTHFPAHVSEKDRIIASIAPHTFNVVKRPTIVNQLSWEYVASNGTNKSIIEYLGKENLKRLKLSYIYAKLVDHEFWKNVINVLRSKGAYDLTVWSFAIYHKDASHCNDYLSEVKLDYGPSINCQLLSSDPLDKGSFQYLEYYPLVNSRTHQLGVERKILNDKLNEKYKKFINLLLYKAYPSDKELLSLVYYLLAQDRFDEAVKIMKRIGHDANIPNIHINLPSLDSSPMVLQGQSSTVPAVSDKEDKKRKKAEEKEIKKKEKEDRKKKEKEEKEELRKKKDEEKRLKKLKKTDPNTSTSTTTTVGAILSNPTTQSLSANIQPTSSSTAPVSIHLHEEDECIDVLAFNPPSCLPELQIQYDYLISYLDFFNGTPVKARELAEKYKSYPVQRWAGLFKDLYNKLKQIDSHDQPEQVQAEQAADSTDQSDPMDRDRHHSKLASTQPSFDISLESDRTILVNYSNLGDITVSYFIMDIELLFSTNPFVQQSLGQFLYIQPNKKESFPLKEKSGTFGIKIPAEFSNSNIVVDIESGGVHHNLSVYSNNLSVIISSKAGQLQVVQKSNKRPVSKAYVKVYAKTTSGGKDEFFKDGYTDIAGYFDYSTVSTGPNINDVSKMSILVLHNELGAVIRETAKPGY</sequence>
<keyword evidence="3" id="KW-1185">Reference proteome</keyword>
<proteinExistence type="predicted"/>
<feature type="region of interest" description="Disordered" evidence="1">
    <location>
        <begin position="2270"/>
        <end position="2304"/>
    </location>
</feature>
<dbReference type="RefSeq" id="XP_004358213.1">
    <property type="nucleotide sequence ID" value="XM_004358156.1"/>
</dbReference>
<dbReference type="STRING" id="1054147.F4PX64"/>
<dbReference type="GeneID" id="14872425"/>
<accession>F4PX64</accession>
<feature type="compositionally biased region" description="Basic and acidic residues" evidence="1">
    <location>
        <begin position="2104"/>
        <end position="2147"/>
    </location>
</feature>
<evidence type="ECO:0000313" key="2">
    <source>
        <dbReference type="EMBL" id="EGG19867.1"/>
    </source>
</evidence>
<dbReference type="KEGG" id="dfa:DFA_06970"/>
<dbReference type="OrthoDB" id="17798at2759"/>
<organism evidence="2 3">
    <name type="scientific">Cavenderia fasciculata</name>
    <name type="common">Slime mold</name>
    <name type="synonym">Dictyostelium fasciculatum</name>
    <dbReference type="NCBI Taxonomy" id="261658"/>
    <lineage>
        <taxon>Eukaryota</taxon>
        <taxon>Amoebozoa</taxon>
        <taxon>Evosea</taxon>
        <taxon>Eumycetozoa</taxon>
        <taxon>Dictyostelia</taxon>
        <taxon>Acytosteliales</taxon>
        <taxon>Cavenderiaceae</taxon>
        <taxon>Cavenderia</taxon>
    </lineage>
</organism>
<gene>
    <name evidence="2" type="primary">abpF</name>
    <name evidence="2" type="ORF">DFA_06970</name>
</gene>
<protein>
    <submittedName>
        <fullName evidence="2">Uncharacterized protein</fullName>
    </submittedName>
</protein>
<dbReference type="Proteomes" id="UP000007797">
    <property type="component" value="Unassembled WGS sequence"/>
</dbReference>
<feature type="compositionally biased region" description="Polar residues" evidence="1">
    <location>
        <begin position="2274"/>
        <end position="2288"/>
    </location>
</feature>
<dbReference type="EMBL" id="GL883013">
    <property type="protein sequence ID" value="EGG19867.1"/>
    <property type="molecule type" value="Genomic_DNA"/>
</dbReference>
<feature type="region of interest" description="Disordered" evidence="1">
    <location>
        <begin position="320"/>
        <end position="340"/>
    </location>
</feature>
<evidence type="ECO:0000256" key="1">
    <source>
        <dbReference type="SAM" id="MobiDB-lite"/>
    </source>
</evidence>
<reference evidence="3" key="1">
    <citation type="journal article" date="2011" name="Genome Res.">
        <title>Phylogeny-wide analysis of social amoeba genomes highlights ancient origins for complex intercellular communication.</title>
        <authorList>
            <person name="Heidel A.J."/>
            <person name="Lawal H.M."/>
            <person name="Felder M."/>
            <person name="Schilde C."/>
            <person name="Helps N.R."/>
            <person name="Tunggal B."/>
            <person name="Rivero F."/>
            <person name="John U."/>
            <person name="Schleicher M."/>
            <person name="Eichinger L."/>
            <person name="Platzer M."/>
            <person name="Noegel A.A."/>
            <person name="Schaap P."/>
            <person name="Gloeckner G."/>
        </authorList>
    </citation>
    <scope>NUCLEOTIDE SEQUENCE [LARGE SCALE GENOMIC DNA]</scope>
    <source>
        <strain evidence="3">SH3</strain>
    </source>
</reference>
<dbReference type="OMA" id="KYACHEL"/>